<dbReference type="EMBL" id="WHOB01000086">
    <property type="protein sequence ID" value="NOU82735.1"/>
    <property type="molecule type" value="Genomic_DNA"/>
</dbReference>
<dbReference type="InterPro" id="IPR050640">
    <property type="entry name" value="Bact_2-comp_sensor_kinase"/>
</dbReference>
<dbReference type="InterPro" id="IPR010559">
    <property type="entry name" value="Sig_transdc_His_kin_internal"/>
</dbReference>
<dbReference type="InterPro" id="IPR036890">
    <property type="entry name" value="HATPase_C_sf"/>
</dbReference>
<dbReference type="InterPro" id="IPR003660">
    <property type="entry name" value="HAMP_dom"/>
</dbReference>
<feature type="domain" description="HAMP" evidence="8">
    <location>
        <begin position="323"/>
        <end position="376"/>
    </location>
</feature>
<dbReference type="RefSeq" id="WP_171720036.1">
    <property type="nucleotide sequence ID" value="NZ_WHOB01000086.1"/>
</dbReference>
<dbReference type="Gene3D" id="3.30.565.10">
    <property type="entry name" value="Histidine kinase-like ATPase, C-terminal domain"/>
    <property type="match status" value="1"/>
</dbReference>
<dbReference type="Pfam" id="PF06580">
    <property type="entry name" value="His_kinase"/>
    <property type="match status" value="1"/>
</dbReference>
<evidence type="ECO:0000256" key="4">
    <source>
        <dbReference type="ARBA" id="ARBA00022679"/>
    </source>
</evidence>
<dbReference type="PANTHER" id="PTHR34220:SF7">
    <property type="entry name" value="SENSOR HISTIDINE KINASE YPDA"/>
    <property type="match status" value="1"/>
</dbReference>
<evidence type="ECO:0000313" key="9">
    <source>
        <dbReference type="EMBL" id="NOU82735.1"/>
    </source>
</evidence>
<name>A0ABX1YNU1_9BACL</name>
<evidence type="ECO:0000256" key="2">
    <source>
        <dbReference type="ARBA" id="ARBA00022475"/>
    </source>
</evidence>
<keyword evidence="2" id="KW-1003">Cell membrane</keyword>
<organism evidence="9 10">
    <name type="scientific">Paenibacillus phytohabitans</name>
    <dbReference type="NCBI Taxonomy" id="2654978"/>
    <lineage>
        <taxon>Bacteria</taxon>
        <taxon>Bacillati</taxon>
        <taxon>Bacillota</taxon>
        <taxon>Bacilli</taxon>
        <taxon>Bacillales</taxon>
        <taxon>Paenibacillaceae</taxon>
        <taxon>Paenibacillus</taxon>
    </lineage>
</organism>
<keyword evidence="5" id="KW-0418">Kinase</keyword>
<dbReference type="Gene3D" id="6.10.340.10">
    <property type="match status" value="1"/>
</dbReference>
<evidence type="ECO:0000256" key="7">
    <source>
        <dbReference type="SAM" id="Phobius"/>
    </source>
</evidence>
<dbReference type="SMART" id="SM00304">
    <property type="entry name" value="HAMP"/>
    <property type="match status" value="1"/>
</dbReference>
<proteinExistence type="predicted"/>
<dbReference type="PANTHER" id="PTHR34220">
    <property type="entry name" value="SENSOR HISTIDINE KINASE YPDA"/>
    <property type="match status" value="1"/>
</dbReference>
<evidence type="ECO:0000256" key="6">
    <source>
        <dbReference type="ARBA" id="ARBA00023136"/>
    </source>
</evidence>
<dbReference type="Proteomes" id="UP000596857">
    <property type="component" value="Unassembled WGS sequence"/>
</dbReference>
<dbReference type="SUPFAM" id="SSF158472">
    <property type="entry name" value="HAMP domain-like"/>
    <property type="match status" value="1"/>
</dbReference>
<keyword evidence="7" id="KW-1133">Transmembrane helix</keyword>
<comment type="subcellular location">
    <subcellularLocation>
        <location evidence="1">Cell membrane</location>
        <topology evidence="1">Multi-pass membrane protein</topology>
    </subcellularLocation>
</comment>
<dbReference type="Pfam" id="PF02518">
    <property type="entry name" value="HATPase_c"/>
    <property type="match status" value="1"/>
</dbReference>
<evidence type="ECO:0000259" key="8">
    <source>
        <dbReference type="PROSITE" id="PS50885"/>
    </source>
</evidence>
<comment type="caution">
    <text evidence="9">The sequence shown here is derived from an EMBL/GenBank/DDBJ whole genome shotgun (WGS) entry which is preliminary data.</text>
</comment>
<evidence type="ECO:0000256" key="1">
    <source>
        <dbReference type="ARBA" id="ARBA00004651"/>
    </source>
</evidence>
<accession>A0ABX1YNU1</accession>
<evidence type="ECO:0000256" key="3">
    <source>
        <dbReference type="ARBA" id="ARBA00022553"/>
    </source>
</evidence>
<keyword evidence="10" id="KW-1185">Reference proteome</keyword>
<reference evidence="9 10" key="1">
    <citation type="submission" date="2019-10" db="EMBL/GenBank/DDBJ databases">
        <title>Description of Paenibacillus terricola sp. nov.</title>
        <authorList>
            <person name="Carlier A."/>
            <person name="Qi S."/>
        </authorList>
    </citation>
    <scope>NUCLEOTIDE SEQUENCE [LARGE SCALE GENOMIC DNA]</scope>
    <source>
        <strain evidence="9 10">LMG 31459</strain>
    </source>
</reference>
<protein>
    <submittedName>
        <fullName evidence="9">HAMP domain-containing protein</fullName>
    </submittedName>
</protein>
<keyword evidence="6 7" id="KW-0472">Membrane</keyword>
<dbReference type="InterPro" id="IPR003594">
    <property type="entry name" value="HATPase_dom"/>
</dbReference>
<gene>
    <name evidence="9" type="ORF">GC101_28125</name>
</gene>
<sequence length="610" mass="69745">MIISTIRRRIGEMKLRNKLMFSYFVASIIPTIVIGVTIYHLSAKSVEDASREFASMYISQATTNLNDFVDRYNRSTRAVLLETDIMGILNKRNPLTMEESIETQTIISRYFGRVSMEYPEVETVMLVSAGGTIYHYTKDPDKVNTDRLLEQMWYKRIQESETALFITPVHDKSYYGKSKDDATFTVGRILRNYNGSYAGMILLDMDPAHLINLNEDFLMLGNRYNIKMIITNDEGELIYHSDGATGKTAWKDIISVKYFADLSGTGKANIVLSKDADEGRLRIITEIPLKNLLATISNIKHVTIWSIMVFLFFIALLSILFSYKITKPVLNLRRSMKQVELGNYTSLIQTPLANDEISNLVKSYNKMIVKIKELIEDVYLAGLKRKQAQFLALQAQINPHMLYNTLESIRMRAVVKEQDDIAEMIKILARMFRHSLGKQHKPNLIKHEVEYAANFLFLQNIRYDNRFVLDVRLSDRVLCTSIIPLVFQPIIENSIKHGFHNYESQLHITIEEELTESGDVIIRITDDGFSMTADKALEINELLCLSDSGGMYQSTEEGNADGGIGLYNIAERLRLQYGETYVLRVRSDEEAGTVVEMRIPLQDDIEGELS</sequence>
<dbReference type="CDD" id="cd18773">
    <property type="entry name" value="PDC1_HK_sensor"/>
    <property type="match status" value="1"/>
</dbReference>
<keyword evidence="3" id="KW-0597">Phosphoprotein</keyword>
<dbReference type="SUPFAM" id="SSF55874">
    <property type="entry name" value="ATPase domain of HSP90 chaperone/DNA topoisomerase II/histidine kinase"/>
    <property type="match status" value="1"/>
</dbReference>
<dbReference type="CDD" id="cd06225">
    <property type="entry name" value="HAMP"/>
    <property type="match status" value="1"/>
</dbReference>
<evidence type="ECO:0000256" key="5">
    <source>
        <dbReference type="ARBA" id="ARBA00022777"/>
    </source>
</evidence>
<dbReference type="Pfam" id="PF00672">
    <property type="entry name" value="HAMP"/>
    <property type="match status" value="1"/>
</dbReference>
<evidence type="ECO:0000313" key="10">
    <source>
        <dbReference type="Proteomes" id="UP000596857"/>
    </source>
</evidence>
<dbReference type="PROSITE" id="PS50885">
    <property type="entry name" value="HAMP"/>
    <property type="match status" value="1"/>
</dbReference>
<keyword evidence="4" id="KW-0808">Transferase</keyword>
<feature type="transmembrane region" description="Helical" evidence="7">
    <location>
        <begin position="21"/>
        <end position="41"/>
    </location>
</feature>
<feature type="transmembrane region" description="Helical" evidence="7">
    <location>
        <begin position="302"/>
        <end position="323"/>
    </location>
</feature>
<keyword evidence="7" id="KW-0812">Transmembrane</keyword>